<evidence type="ECO:0000256" key="1">
    <source>
        <dbReference type="SAM" id="SignalP"/>
    </source>
</evidence>
<name>A0A1V3NRI7_9GAMM</name>
<reference evidence="2 3" key="1">
    <citation type="submission" date="2017-02" db="EMBL/GenBank/DDBJ databases">
        <title>Genomic diversity within the haloalkaliphilic genus Thioalkalivibrio.</title>
        <authorList>
            <person name="Ahn A.-C."/>
            <person name="Meier-Kolthoff J."/>
            <person name="Overmars L."/>
            <person name="Richter M."/>
            <person name="Woyke T."/>
            <person name="Sorokin D.Y."/>
            <person name="Muyzer G."/>
        </authorList>
    </citation>
    <scope>NUCLEOTIDE SEQUENCE [LARGE SCALE GENOMIC DNA]</scope>
    <source>
        <strain evidence="2 3">ALJD</strain>
    </source>
</reference>
<gene>
    <name evidence="2" type="ORF">B1C78_03470</name>
</gene>
<comment type="caution">
    <text evidence="2">The sequence shown here is derived from an EMBL/GenBank/DDBJ whole genome shotgun (WGS) entry which is preliminary data.</text>
</comment>
<proteinExistence type="predicted"/>
<protein>
    <recommendedName>
        <fullName evidence="4">DUF4148 domain-containing protein</fullName>
    </recommendedName>
</protein>
<keyword evidence="3" id="KW-1185">Reference proteome</keyword>
<evidence type="ECO:0000313" key="3">
    <source>
        <dbReference type="Proteomes" id="UP000189462"/>
    </source>
</evidence>
<accession>A0A1V3NRI7</accession>
<sequence>MMMTLYRKWNRPGTRVPSAILILWLLAVTAVNAQGTGDAYLDALETEARAITHLENAERLDTSGGTRSEAVMERKYVTPGLTMEEFERELDQRFGGTSMIYQRLSDEAKQSIYNDYQDDNRISVIRRNVAFSL</sequence>
<dbReference type="Proteomes" id="UP000189462">
    <property type="component" value="Unassembled WGS sequence"/>
</dbReference>
<dbReference type="AlphaFoldDB" id="A0A1V3NRI7"/>
<evidence type="ECO:0008006" key="4">
    <source>
        <dbReference type="Google" id="ProtNLM"/>
    </source>
</evidence>
<organism evidence="2 3">
    <name type="scientific">Thioalkalivibrio denitrificans</name>
    <dbReference type="NCBI Taxonomy" id="108003"/>
    <lineage>
        <taxon>Bacteria</taxon>
        <taxon>Pseudomonadati</taxon>
        <taxon>Pseudomonadota</taxon>
        <taxon>Gammaproteobacteria</taxon>
        <taxon>Chromatiales</taxon>
        <taxon>Ectothiorhodospiraceae</taxon>
        <taxon>Thioalkalivibrio</taxon>
    </lineage>
</organism>
<feature type="chain" id="PRO_5012437685" description="DUF4148 domain-containing protein" evidence="1">
    <location>
        <begin position="34"/>
        <end position="133"/>
    </location>
</feature>
<evidence type="ECO:0000313" key="2">
    <source>
        <dbReference type="EMBL" id="OOG27717.1"/>
    </source>
</evidence>
<keyword evidence="1" id="KW-0732">Signal</keyword>
<feature type="signal peptide" evidence="1">
    <location>
        <begin position="1"/>
        <end position="33"/>
    </location>
</feature>
<dbReference type="EMBL" id="MVBK01000018">
    <property type="protein sequence ID" value="OOG27717.1"/>
    <property type="molecule type" value="Genomic_DNA"/>
</dbReference>